<dbReference type="InterPro" id="IPR006202">
    <property type="entry name" value="Neur_chan_lig-bd"/>
</dbReference>
<dbReference type="InterPro" id="IPR036734">
    <property type="entry name" value="Neur_chan_lig-bd_sf"/>
</dbReference>
<dbReference type="PROSITE" id="PS51257">
    <property type="entry name" value="PROKAR_LIPOPROTEIN"/>
    <property type="match status" value="1"/>
</dbReference>
<reference evidence="22" key="1">
    <citation type="submission" date="2014-05" db="EMBL/GenBank/DDBJ databases">
        <authorList>
            <person name="Chronopoulou M."/>
        </authorList>
    </citation>
    <scope>NUCLEOTIDE SEQUENCE</scope>
    <source>
        <tissue evidence="22">Whole organism</tissue>
    </source>
</reference>
<reference evidence="23" key="2">
    <citation type="submission" date="2019-07" db="EMBL/GenBank/DDBJ databases">
        <title>Development of non-chimeric, fully functional, species-specific nicotinic acetylcholine receptor screening models from a marine arthropod, the salmon louse.</title>
        <authorList>
            <person name="Rufener L."/>
            <person name="Kaur K."/>
            <person name="Sarr A."/>
            <person name="Aaen S.M."/>
            <person name="Horsberg T.E."/>
        </authorList>
    </citation>
    <scope>NUCLEOTIDE SEQUENCE</scope>
</reference>
<dbReference type="InterPro" id="IPR006029">
    <property type="entry name" value="Neurotrans-gated_channel_TM"/>
</dbReference>
<dbReference type="GO" id="GO:0022848">
    <property type="term" value="F:acetylcholine-gated monoatomic cation-selective channel activity"/>
    <property type="evidence" value="ECO:0007669"/>
    <property type="project" value="InterPro"/>
</dbReference>
<dbReference type="PANTHER" id="PTHR18945">
    <property type="entry name" value="NEUROTRANSMITTER GATED ION CHANNEL"/>
    <property type="match status" value="1"/>
</dbReference>
<comment type="subcellular location">
    <subcellularLocation>
        <location evidence="17">Postsynaptic cell membrane</location>
        <topology evidence="17">Multi-pass membrane protein</topology>
    </subcellularLocation>
</comment>
<organism evidence="22">
    <name type="scientific">Lepeophtheirus salmonis</name>
    <name type="common">Salmon louse</name>
    <name type="synonym">Caligus salmonis</name>
    <dbReference type="NCBI Taxonomy" id="72036"/>
    <lineage>
        <taxon>Eukaryota</taxon>
        <taxon>Metazoa</taxon>
        <taxon>Ecdysozoa</taxon>
        <taxon>Arthropoda</taxon>
        <taxon>Crustacea</taxon>
        <taxon>Multicrustacea</taxon>
        <taxon>Hexanauplia</taxon>
        <taxon>Copepoda</taxon>
        <taxon>Siphonostomatoida</taxon>
        <taxon>Caligidae</taxon>
        <taxon>Lepeophtheirus</taxon>
    </lineage>
</organism>
<evidence type="ECO:0000256" key="16">
    <source>
        <dbReference type="ARBA" id="ARBA00023303"/>
    </source>
</evidence>
<evidence type="ECO:0000256" key="8">
    <source>
        <dbReference type="ARBA" id="ARBA00023018"/>
    </source>
</evidence>
<keyword evidence="11" id="KW-1015">Disulfide bond</keyword>
<dbReference type="Pfam" id="PF02931">
    <property type="entry name" value="Neur_chan_LBD"/>
    <property type="match status" value="1"/>
</dbReference>
<evidence type="ECO:0000256" key="1">
    <source>
        <dbReference type="ARBA" id="ARBA00003328"/>
    </source>
</evidence>
<keyword evidence="10 18" id="KW-0472">Membrane</keyword>
<reference evidence="21" key="3">
    <citation type="submission" date="2021-02" db="EMBL/GenBank/DDBJ databases">
        <authorList>
            <person name="Bekaert M."/>
        </authorList>
    </citation>
    <scope>NUCLEOTIDE SEQUENCE</scope>
    <source>
        <strain evidence="21">IoA-00</strain>
    </source>
</reference>
<evidence type="ECO:0000313" key="23">
    <source>
        <dbReference type="EMBL" id="QHU23857.1"/>
    </source>
</evidence>
<dbReference type="GO" id="GO:0045211">
    <property type="term" value="C:postsynaptic membrane"/>
    <property type="evidence" value="ECO:0007669"/>
    <property type="project" value="UniProtKB-SubCell"/>
</dbReference>
<dbReference type="Pfam" id="PF02932">
    <property type="entry name" value="Neur_chan_memb"/>
    <property type="match status" value="1"/>
</dbReference>
<dbReference type="FunFam" id="2.70.170.10:FF:000013">
    <property type="entry name" value="Acetylcholine receptor subunit alpha"/>
    <property type="match status" value="1"/>
</dbReference>
<evidence type="ECO:0000256" key="3">
    <source>
        <dbReference type="ARBA" id="ARBA00022448"/>
    </source>
</evidence>
<dbReference type="SUPFAM" id="SSF63712">
    <property type="entry name" value="Nicotinic receptor ligand binding domain-like"/>
    <property type="match status" value="1"/>
</dbReference>
<evidence type="ECO:0000256" key="14">
    <source>
        <dbReference type="ARBA" id="ARBA00023257"/>
    </source>
</evidence>
<dbReference type="CDD" id="cd19031">
    <property type="entry name" value="LGIC_ECD_nAChR_proto_alpha-like"/>
    <property type="match status" value="1"/>
</dbReference>
<feature type="transmembrane region" description="Helical" evidence="18">
    <location>
        <begin position="274"/>
        <end position="292"/>
    </location>
</feature>
<gene>
    <name evidence="22" type="primary">nAChRa3</name>
    <name evidence="21" type="ORF">LSAA_13217</name>
</gene>
<dbReference type="NCBIfam" id="TIGR00860">
    <property type="entry name" value="LIC"/>
    <property type="match status" value="1"/>
</dbReference>
<dbReference type="GO" id="GO:0007271">
    <property type="term" value="P:synaptic transmission, cholinergic"/>
    <property type="evidence" value="ECO:0007669"/>
    <property type="project" value="UniProtKB-ARBA"/>
</dbReference>
<evidence type="ECO:0000259" key="19">
    <source>
        <dbReference type="Pfam" id="PF02931"/>
    </source>
</evidence>
<evidence type="ECO:0000259" key="20">
    <source>
        <dbReference type="Pfam" id="PF02932"/>
    </source>
</evidence>
<dbReference type="OrthoDB" id="5975154at2759"/>
<feature type="domain" description="Neurotransmitter-gated ion-channel ligand-binding" evidence="19">
    <location>
        <begin position="24"/>
        <end position="238"/>
    </location>
</feature>
<dbReference type="PRINTS" id="PR00252">
    <property type="entry name" value="NRIONCHANNEL"/>
</dbReference>
<dbReference type="EMBL" id="HG994586">
    <property type="protein sequence ID" value="CAF2993623.1"/>
    <property type="molecule type" value="Genomic_DNA"/>
</dbReference>
<comment type="similarity">
    <text evidence="2">Belongs to the ligand-gated ion channel (TC 1.A.9) family. Acetylcholine receptor (TC 1.A.9.1) subfamily.</text>
</comment>
<keyword evidence="12 22" id="KW-0675">Receptor</keyword>
<sequence>MDKVWRISLIFVMITGSCGNPDAKRLYDDLLSNYNKLVRPVVNVSDAVTVKLKLKLSQLIDVNLRNQIMTTNLWVEQFWYDYKMRWEPDEYGGVDMLHVPSDHIWRPDIVLYNNADGNFEVTLSTKATLFNTGLVVWRPPAIYHSSCEMDVEYFPFDEQTCVMKFGSWTYDGFQVDLRHQEEEQGTNVVNIGVDLSEFYMSVEWDILAVPAIRNVKVYTCCDEPYLDITFNITMRRKTLFYTVNLIIPCMGISFLTVLVFYLPSDSGEKVSLSISILLSLTVFFLLLAEIIPPTSLVVPLLGKFVLFTMILDTFSICVTVVVLNVHFRSPQTHTMAPWVRRVFIHILPRLLVMRRPGQSPESKMRSRPMIKENGYGHYMIEQVRLQHVIQQRESNHINVHYEASEDPETAYESKQNYKNSHFHDNNNTEIFDYSSCELHGTPENLPSPPPPLNPSFIYPGPNGECPEVYRALDGVRYIAECTKREEDSCKVKEDWKYVAMVMDRLFLWIFTIAVLVGSAGIILQAPALYDTRAAIDVELSQIEAATAKPLSEQRNKFSFLK</sequence>
<accession>A0A0K2TTZ8</accession>
<keyword evidence="15" id="KW-1071">Ligand-gated ion channel</keyword>
<dbReference type="InterPro" id="IPR006201">
    <property type="entry name" value="Neur_channel"/>
</dbReference>
<comment type="function">
    <text evidence="1">After binding acetylcholine, the AChR responds by an extensive change in conformation that affects all subunits and leads to opening of an ion-conducting channel across the plasma membrane.</text>
</comment>
<dbReference type="CDD" id="cd19064">
    <property type="entry name" value="LGIC_TM_nAChR"/>
    <property type="match status" value="1"/>
</dbReference>
<dbReference type="InterPro" id="IPR036719">
    <property type="entry name" value="Neuro-gated_channel_TM_sf"/>
</dbReference>
<dbReference type="Gene3D" id="2.70.170.10">
    <property type="entry name" value="Neurotransmitter-gated ion-channel ligand-binding domain"/>
    <property type="match status" value="1"/>
</dbReference>
<keyword evidence="16 18" id="KW-0407">Ion channel</keyword>
<feature type="transmembrane region" description="Helical" evidence="18">
    <location>
        <begin position="239"/>
        <end position="262"/>
    </location>
</feature>
<keyword evidence="13" id="KW-0325">Glycoprotein</keyword>
<keyword evidence="9 18" id="KW-0406">Ion transport</keyword>
<dbReference type="InterPro" id="IPR038050">
    <property type="entry name" value="Neuro_actylchol_rec"/>
</dbReference>
<dbReference type="Gene3D" id="1.20.58.390">
    <property type="entry name" value="Neurotransmitter-gated ion-channel transmembrane domain"/>
    <property type="match status" value="2"/>
</dbReference>
<evidence type="ECO:0000256" key="7">
    <source>
        <dbReference type="ARBA" id="ARBA00022989"/>
    </source>
</evidence>
<proteinExistence type="evidence at transcript level"/>
<keyword evidence="8" id="KW-0770">Synapse</keyword>
<evidence type="ECO:0000256" key="5">
    <source>
        <dbReference type="ARBA" id="ARBA00022692"/>
    </source>
</evidence>
<evidence type="ECO:0000256" key="15">
    <source>
        <dbReference type="ARBA" id="ARBA00023286"/>
    </source>
</evidence>
<evidence type="ECO:0000256" key="11">
    <source>
        <dbReference type="ARBA" id="ARBA00023157"/>
    </source>
</evidence>
<feature type="transmembrane region" description="Helical" evidence="18">
    <location>
        <begin position="505"/>
        <end position="529"/>
    </location>
</feature>
<evidence type="ECO:0000256" key="10">
    <source>
        <dbReference type="ARBA" id="ARBA00023136"/>
    </source>
</evidence>
<feature type="transmembrane region" description="Helical" evidence="18">
    <location>
        <begin position="304"/>
        <end position="325"/>
    </location>
</feature>
<dbReference type="PROSITE" id="PS00236">
    <property type="entry name" value="NEUROTR_ION_CHANNEL"/>
    <property type="match status" value="1"/>
</dbReference>
<name>A0A0K2TTZ8_LEPSM</name>
<evidence type="ECO:0000313" key="24">
    <source>
        <dbReference type="Proteomes" id="UP000675881"/>
    </source>
</evidence>
<keyword evidence="6 18" id="KW-0732">Signal</keyword>
<keyword evidence="14" id="KW-0628">Postsynaptic cell membrane</keyword>
<evidence type="ECO:0000256" key="6">
    <source>
        <dbReference type="ARBA" id="ARBA00022729"/>
    </source>
</evidence>
<evidence type="ECO:0000256" key="13">
    <source>
        <dbReference type="ARBA" id="ARBA00023180"/>
    </source>
</evidence>
<keyword evidence="4" id="KW-1003">Cell membrane</keyword>
<evidence type="ECO:0000256" key="4">
    <source>
        <dbReference type="ARBA" id="ARBA00022475"/>
    </source>
</evidence>
<dbReference type="EMBL" id="MN178320">
    <property type="protein sequence ID" value="QHU23857.1"/>
    <property type="molecule type" value="mRNA"/>
</dbReference>
<dbReference type="Proteomes" id="UP000675881">
    <property type="component" value="Chromosome 7"/>
</dbReference>
<evidence type="ECO:0000256" key="2">
    <source>
        <dbReference type="ARBA" id="ARBA00009237"/>
    </source>
</evidence>
<evidence type="ECO:0000313" key="21">
    <source>
        <dbReference type="EMBL" id="CAF2993623.1"/>
    </source>
</evidence>
<dbReference type="GO" id="GO:0004888">
    <property type="term" value="F:transmembrane signaling receptor activity"/>
    <property type="evidence" value="ECO:0007669"/>
    <property type="project" value="InterPro"/>
</dbReference>
<dbReference type="FunFam" id="1.20.58.390:FF:000012">
    <property type="entry name" value="Acetylcholine receptor subunit alpha-like"/>
    <property type="match status" value="1"/>
</dbReference>
<feature type="signal peptide" evidence="18">
    <location>
        <begin position="1"/>
        <end position="19"/>
    </location>
</feature>
<dbReference type="FunFam" id="1.20.58.390:FF:000022">
    <property type="entry name" value="Nicotinic acetylcholine receptor subunit alpha4"/>
    <property type="match status" value="1"/>
</dbReference>
<feature type="domain" description="Neurotransmitter-gated ion-channel transmembrane" evidence="20">
    <location>
        <begin position="245"/>
        <end position="521"/>
    </location>
</feature>
<evidence type="ECO:0000256" key="12">
    <source>
        <dbReference type="ARBA" id="ARBA00023170"/>
    </source>
</evidence>
<dbReference type="InterPro" id="IPR018000">
    <property type="entry name" value="Neurotransmitter_ion_chnl_CS"/>
</dbReference>
<evidence type="ECO:0000256" key="18">
    <source>
        <dbReference type="RuleBase" id="RU000687"/>
    </source>
</evidence>
<dbReference type="InterPro" id="IPR002394">
    <property type="entry name" value="Nicotinic_acetylcholine_rcpt"/>
</dbReference>
<evidence type="ECO:0000256" key="17">
    <source>
        <dbReference type="ARBA" id="ARBA00034104"/>
    </source>
</evidence>
<dbReference type="PRINTS" id="PR00254">
    <property type="entry name" value="NICOTINICR"/>
</dbReference>
<keyword evidence="24" id="KW-1185">Reference proteome</keyword>
<dbReference type="AlphaFoldDB" id="A0A0K2TTZ8"/>
<evidence type="ECO:0000313" key="22">
    <source>
        <dbReference type="EMBL" id="CDW29300.1"/>
    </source>
</evidence>
<dbReference type="SUPFAM" id="SSF90112">
    <property type="entry name" value="Neurotransmitter-gated ion-channel transmembrane pore"/>
    <property type="match status" value="1"/>
</dbReference>
<keyword evidence="5 18" id="KW-0812">Transmembrane</keyword>
<feature type="chain" id="PRO_5036511971" evidence="18">
    <location>
        <begin position="20"/>
        <end position="561"/>
    </location>
</feature>
<dbReference type="EMBL" id="HACA01011939">
    <property type="protein sequence ID" value="CDW29300.1"/>
    <property type="molecule type" value="Transcribed_RNA"/>
</dbReference>
<protein>
    <submittedName>
        <fullName evidence="21">CHRNN</fullName>
    </submittedName>
    <submittedName>
        <fullName evidence="23">Nicotinic acetylcholine receptor alpha-3 subunit</fullName>
    </submittedName>
    <submittedName>
        <fullName evidence="22">Nicotinic acetylcholine receptor alpha3 subunit [Apis mellifera]</fullName>
    </submittedName>
</protein>
<evidence type="ECO:0000256" key="9">
    <source>
        <dbReference type="ARBA" id="ARBA00023065"/>
    </source>
</evidence>
<keyword evidence="3 18" id="KW-0813">Transport</keyword>
<keyword evidence="7 18" id="KW-1133">Transmembrane helix</keyword>